<keyword evidence="1" id="KW-0732">Signal</keyword>
<reference evidence="2 3" key="1">
    <citation type="journal article" date="2013" name="Genome Announc.">
        <title>Draft Genome Sequence of Cesiribacter andamanensis Strain AMV16T, Isolated from a Soil Sample from a Mud Volcano in the Andaman Islands, India.</title>
        <authorList>
            <person name="Shivaji S."/>
            <person name="Ara S."/>
            <person name="Begum Z."/>
            <person name="Srinivas T.N."/>
            <person name="Singh A."/>
            <person name="Kumar Pinnaka A."/>
        </authorList>
    </citation>
    <scope>NUCLEOTIDE SEQUENCE [LARGE SCALE GENOMIC DNA]</scope>
    <source>
        <strain evidence="2 3">AMV16</strain>
    </source>
</reference>
<sequence length="382" mass="44052">MKQAIHILVVLLALAAVGCSSGKQSWEKGNYYGATLQAIDRLKKNPDHKKSSEVLRQAYPMAVEKLESDIIHLNTLQGANRWRGVVDRYEQLNTLYDAIRHTPGALAIIPNPRHYHAQLRDARDMAAAESYAAGQLELNKGTREAARLAYDHFRATHYYVPNYRDSEQKMAEALYLATLKVLVDQIPVPGRYAFDANYFQDQVEAFLHNTRPQHQFVRFYSQPEAEAEQLKQPDHYVRIQFDEFIIGETHTSELREQLKRDSVQIGTVKIKGDSVVPVYGTVEAKLTKFRKEIISRGRVSMYIVDARTNAVLQHRQFPGEFVWFSEWGYFNGDERALEPKHRKIVEQRDVPPPPPQEMFHNFAAPIFNQLTVACRQFYGQYN</sequence>
<feature type="signal peptide" evidence="1">
    <location>
        <begin position="1"/>
        <end position="22"/>
    </location>
</feature>
<evidence type="ECO:0000256" key="1">
    <source>
        <dbReference type="SAM" id="SignalP"/>
    </source>
</evidence>
<dbReference type="EMBL" id="AODQ01000017">
    <property type="protein sequence ID" value="EMR03799.1"/>
    <property type="molecule type" value="Genomic_DNA"/>
</dbReference>
<gene>
    <name evidence="2" type="ORF">ADICEAN_01040</name>
</gene>
<dbReference type="eggNOG" id="COG0457">
    <property type="taxonomic scope" value="Bacteria"/>
</dbReference>
<dbReference type="OrthoDB" id="1489643at2"/>
<dbReference type="AlphaFoldDB" id="M7NZN0"/>
<name>M7NZN0_9BACT</name>
<organism evidence="2 3">
    <name type="scientific">Cesiribacter andamanensis AMV16</name>
    <dbReference type="NCBI Taxonomy" id="1279009"/>
    <lineage>
        <taxon>Bacteria</taxon>
        <taxon>Pseudomonadati</taxon>
        <taxon>Bacteroidota</taxon>
        <taxon>Cytophagia</taxon>
        <taxon>Cytophagales</taxon>
        <taxon>Cesiribacteraceae</taxon>
        <taxon>Cesiribacter</taxon>
    </lineage>
</organism>
<evidence type="ECO:0000313" key="3">
    <source>
        <dbReference type="Proteomes" id="UP000011910"/>
    </source>
</evidence>
<dbReference type="RefSeq" id="WP_009194442.1">
    <property type="nucleotide sequence ID" value="NZ_AODQ01000017.1"/>
</dbReference>
<accession>M7NZN0</accession>
<dbReference type="STRING" id="1279009.ADICEAN_01040"/>
<comment type="caution">
    <text evidence="2">The sequence shown here is derived from an EMBL/GenBank/DDBJ whole genome shotgun (WGS) entry which is preliminary data.</text>
</comment>
<keyword evidence="3" id="KW-1185">Reference proteome</keyword>
<dbReference type="PROSITE" id="PS51257">
    <property type="entry name" value="PROKAR_LIPOPROTEIN"/>
    <property type="match status" value="1"/>
</dbReference>
<evidence type="ECO:0000313" key="2">
    <source>
        <dbReference type="EMBL" id="EMR03799.1"/>
    </source>
</evidence>
<dbReference type="Proteomes" id="UP000011910">
    <property type="component" value="Unassembled WGS sequence"/>
</dbReference>
<feature type="chain" id="PRO_5004082804" evidence="1">
    <location>
        <begin position="23"/>
        <end position="382"/>
    </location>
</feature>
<protein>
    <submittedName>
        <fullName evidence="2">Uncharacterized protein</fullName>
    </submittedName>
</protein>
<proteinExistence type="predicted"/>